<dbReference type="AlphaFoldDB" id="A0AAE1K1P6"/>
<evidence type="ECO:0000256" key="12">
    <source>
        <dbReference type="ARBA" id="ARBA00022840"/>
    </source>
</evidence>
<dbReference type="SUPFAM" id="SSF50998">
    <property type="entry name" value="Quinoprotein alcohol dehydrogenase-like"/>
    <property type="match status" value="1"/>
</dbReference>
<dbReference type="Gene3D" id="1.10.510.10">
    <property type="entry name" value="Transferase(Phosphotransferase) domain 1"/>
    <property type="match status" value="1"/>
</dbReference>
<keyword evidence="16" id="KW-0472">Membrane</keyword>
<comment type="subcellular location">
    <subcellularLocation>
        <location evidence="1">Endoplasmic reticulum membrane</location>
        <topology evidence="1">Single-pass type I membrane protein</topology>
    </subcellularLocation>
</comment>
<dbReference type="GO" id="GO:0006397">
    <property type="term" value="P:mRNA processing"/>
    <property type="evidence" value="ECO:0007669"/>
    <property type="project" value="UniProtKB-KW"/>
</dbReference>
<dbReference type="GO" id="GO:0042742">
    <property type="term" value="P:defense response to bacterium"/>
    <property type="evidence" value="ECO:0007669"/>
    <property type="project" value="UniProtKB-ARBA"/>
</dbReference>
<dbReference type="SMART" id="SM00220">
    <property type="entry name" value="S_TKc"/>
    <property type="match status" value="1"/>
</dbReference>
<dbReference type="CDD" id="cd10422">
    <property type="entry name" value="RNase_Ire1"/>
    <property type="match status" value="1"/>
</dbReference>
<reference evidence="29" key="1">
    <citation type="submission" date="2023-10" db="EMBL/GenBank/DDBJ databases">
        <title>Chromosome-level genome of the transformable northern wattle, Acacia crassicarpa.</title>
        <authorList>
            <person name="Massaro I."/>
            <person name="Sinha N.R."/>
            <person name="Poethig S."/>
            <person name="Leichty A.R."/>
        </authorList>
    </citation>
    <scope>NUCLEOTIDE SEQUENCE</scope>
    <source>
        <strain evidence="29">Acra3RX</strain>
        <tissue evidence="29">Leaf</tissue>
    </source>
</reference>
<dbReference type="GO" id="GO:0051082">
    <property type="term" value="F:unfolded protein binding"/>
    <property type="evidence" value="ECO:0007669"/>
    <property type="project" value="TreeGrafter"/>
</dbReference>
<evidence type="ECO:0000313" key="29">
    <source>
        <dbReference type="EMBL" id="KAK4261620.1"/>
    </source>
</evidence>
<proteinExistence type="predicted"/>
<evidence type="ECO:0000259" key="28">
    <source>
        <dbReference type="PROSITE" id="PS51392"/>
    </source>
</evidence>
<keyword evidence="21" id="KW-0834">Unfolded protein response</keyword>
<dbReference type="EC" id="2.7.11.1" evidence="2"/>
<feature type="compositionally biased region" description="Basic residues" evidence="26">
    <location>
        <begin position="440"/>
        <end position="450"/>
    </location>
</feature>
<evidence type="ECO:0000256" key="7">
    <source>
        <dbReference type="ARBA" id="ARBA00022729"/>
    </source>
</evidence>
<keyword evidence="5" id="KW-0808">Transferase</keyword>
<evidence type="ECO:0000256" key="10">
    <source>
        <dbReference type="ARBA" id="ARBA00022801"/>
    </source>
</evidence>
<dbReference type="PANTHER" id="PTHR13954:SF6">
    <property type="entry name" value="NON-SPECIFIC SERINE_THREONINE PROTEIN KINASE"/>
    <property type="match status" value="1"/>
</dbReference>
<evidence type="ECO:0000256" key="5">
    <source>
        <dbReference type="ARBA" id="ARBA00022679"/>
    </source>
</evidence>
<keyword evidence="18" id="KW-0804">Transcription</keyword>
<keyword evidence="7" id="KW-0732">Signal</keyword>
<evidence type="ECO:0000256" key="13">
    <source>
        <dbReference type="ARBA" id="ARBA00022859"/>
    </source>
</evidence>
<keyword evidence="19" id="KW-0325">Glycoprotein</keyword>
<dbReference type="PROSITE" id="PS50011">
    <property type="entry name" value="PROTEIN_KINASE_DOM"/>
    <property type="match status" value="1"/>
</dbReference>
<dbReference type="InterPro" id="IPR038357">
    <property type="entry name" value="KEN_sf"/>
</dbReference>
<accession>A0AAE1K1P6</accession>
<keyword evidence="12" id="KW-0067">ATP-binding</keyword>
<keyword evidence="9" id="KW-0418">Kinase</keyword>
<feature type="domain" description="KEN" evidence="28">
    <location>
        <begin position="787"/>
        <end position="919"/>
    </location>
</feature>
<feature type="domain" description="Protein kinase" evidence="27">
    <location>
        <begin position="499"/>
        <end position="784"/>
    </location>
</feature>
<comment type="caution">
    <text evidence="29">The sequence shown here is derived from an EMBL/GenBank/DDBJ whole genome shotgun (WGS) entry which is preliminary data.</text>
</comment>
<keyword evidence="6" id="KW-0812">Transmembrane</keyword>
<keyword evidence="17" id="KW-1015">Disulfide bond</keyword>
<dbReference type="GO" id="GO:1990604">
    <property type="term" value="C:IRE1-TRAF2-ASK1 complex"/>
    <property type="evidence" value="ECO:0007669"/>
    <property type="project" value="TreeGrafter"/>
</dbReference>
<keyword evidence="13" id="KW-0391">Immunity</keyword>
<dbReference type="InterPro" id="IPR015943">
    <property type="entry name" value="WD40/YVTN_repeat-like_dom_sf"/>
</dbReference>
<comment type="subunit">
    <text evidence="25">Homodimer; disulfide-linked. Dimer formation is driven by hydrophobic interactions within the N-terminal luminal domains and stabilized by disulfide bridges.</text>
</comment>
<dbReference type="InterPro" id="IPR011047">
    <property type="entry name" value="Quinoprotein_ADH-like_sf"/>
</dbReference>
<keyword evidence="11" id="KW-0256">Endoplasmic reticulum</keyword>
<evidence type="ECO:0000256" key="16">
    <source>
        <dbReference type="ARBA" id="ARBA00023136"/>
    </source>
</evidence>
<dbReference type="PANTHER" id="PTHR13954">
    <property type="entry name" value="IRE1-RELATED"/>
    <property type="match status" value="1"/>
</dbReference>
<keyword evidence="10" id="KW-0378">Hydrolase</keyword>
<keyword evidence="8" id="KW-0547">Nucleotide-binding</keyword>
<feature type="region of interest" description="Disordered" evidence="26">
    <location>
        <begin position="434"/>
        <end position="463"/>
    </location>
</feature>
<name>A0AAE1K1P6_9FABA</name>
<keyword evidence="20" id="KW-0508">mRNA splicing</keyword>
<evidence type="ECO:0000256" key="21">
    <source>
        <dbReference type="ARBA" id="ARBA00023230"/>
    </source>
</evidence>
<dbReference type="GO" id="GO:0005524">
    <property type="term" value="F:ATP binding"/>
    <property type="evidence" value="ECO:0007669"/>
    <property type="project" value="UniProtKB-KW"/>
</dbReference>
<dbReference type="GO" id="GO:0016787">
    <property type="term" value="F:hydrolase activity"/>
    <property type="evidence" value="ECO:0007669"/>
    <property type="project" value="UniProtKB-KW"/>
</dbReference>
<dbReference type="Gene3D" id="1.20.1440.180">
    <property type="entry name" value="KEN domain"/>
    <property type="match status" value="1"/>
</dbReference>
<dbReference type="EMBL" id="JAWXYG010000010">
    <property type="protein sequence ID" value="KAK4261620.1"/>
    <property type="molecule type" value="Genomic_DNA"/>
</dbReference>
<dbReference type="FunFam" id="1.20.1440.180:FF:000002">
    <property type="entry name" value="Serine/threonine-protein kinase/endoribonuclease IRE1"/>
    <property type="match status" value="1"/>
</dbReference>
<evidence type="ECO:0000256" key="24">
    <source>
        <dbReference type="ARBA" id="ARBA00048679"/>
    </source>
</evidence>
<evidence type="ECO:0000256" key="3">
    <source>
        <dbReference type="ARBA" id="ARBA00022527"/>
    </source>
</evidence>
<dbReference type="GO" id="GO:0004521">
    <property type="term" value="F:RNA endonuclease activity"/>
    <property type="evidence" value="ECO:0007669"/>
    <property type="project" value="InterPro"/>
</dbReference>
<dbReference type="GO" id="GO:0008380">
    <property type="term" value="P:RNA splicing"/>
    <property type="evidence" value="ECO:0007669"/>
    <property type="project" value="UniProtKB-KW"/>
</dbReference>
<dbReference type="Gene3D" id="2.130.10.10">
    <property type="entry name" value="YVTN repeat-like/Quinoprotein amine dehydrogenase"/>
    <property type="match status" value="1"/>
</dbReference>
<evidence type="ECO:0000256" key="25">
    <source>
        <dbReference type="ARBA" id="ARBA00065357"/>
    </source>
</evidence>
<evidence type="ECO:0000256" key="15">
    <source>
        <dbReference type="ARBA" id="ARBA00023015"/>
    </source>
</evidence>
<comment type="catalytic activity">
    <reaction evidence="23">
        <text>L-threonyl-[protein] + ATP = O-phospho-L-threonyl-[protein] + ADP + H(+)</text>
        <dbReference type="Rhea" id="RHEA:46608"/>
        <dbReference type="Rhea" id="RHEA-COMP:11060"/>
        <dbReference type="Rhea" id="RHEA-COMP:11605"/>
        <dbReference type="ChEBI" id="CHEBI:15378"/>
        <dbReference type="ChEBI" id="CHEBI:30013"/>
        <dbReference type="ChEBI" id="CHEBI:30616"/>
        <dbReference type="ChEBI" id="CHEBI:61977"/>
        <dbReference type="ChEBI" id="CHEBI:456216"/>
        <dbReference type="EC" id="2.7.11.1"/>
    </reaction>
</comment>
<keyword evidence="4" id="KW-0507">mRNA processing</keyword>
<gene>
    <name evidence="29" type="ORF">QN277_004588</name>
</gene>
<keyword evidence="14" id="KW-1133">Transmembrane helix</keyword>
<dbReference type="FunFam" id="1.10.510.10:FF:000463">
    <property type="entry name" value="Serine/threonine-protein kinase/endoribonuclease IRE1a"/>
    <property type="match status" value="1"/>
</dbReference>
<evidence type="ECO:0000256" key="4">
    <source>
        <dbReference type="ARBA" id="ARBA00022664"/>
    </source>
</evidence>
<dbReference type="GO" id="GO:0036498">
    <property type="term" value="P:IRE1-mediated unfolded protein response"/>
    <property type="evidence" value="ECO:0007669"/>
    <property type="project" value="TreeGrafter"/>
</dbReference>
<dbReference type="Gene3D" id="3.30.200.20">
    <property type="entry name" value="Phosphorylase Kinase, domain 1"/>
    <property type="match status" value="1"/>
</dbReference>
<evidence type="ECO:0000256" key="19">
    <source>
        <dbReference type="ARBA" id="ARBA00023180"/>
    </source>
</evidence>
<evidence type="ECO:0000256" key="23">
    <source>
        <dbReference type="ARBA" id="ARBA00047899"/>
    </source>
</evidence>
<dbReference type="InterPro" id="IPR045133">
    <property type="entry name" value="IRE1/2-like"/>
</dbReference>
<dbReference type="SUPFAM" id="SSF56112">
    <property type="entry name" value="Protein kinase-like (PK-like)"/>
    <property type="match status" value="1"/>
</dbReference>
<protein>
    <recommendedName>
        <fullName evidence="2">non-specific serine/threonine protein kinase</fullName>
        <ecNumber evidence="2">2.7.11.1</ecNumber>
    </recommendedName>
</protein>
<dbReference type="InterPro" id="IPR000719">
    <property type="entry name" value="Prot_kinase_dom"/>
</dbReference>
<dbReference type="SMART" id="SM00580">
    <property type="entry name" value="PUG"/>
    <property type="match status" value="1"/>
</dbReference>
<dbReference type="GO" id="GO:0002376">
    <property type="term" value="P:immune system process"/>
    <property type="evidence" value="ECO:0007669"/>
    <property type="project" value="UniProtKB-KW"/>
</dbReference>
<dbReference type="InterPro" id="IPR010513">
    <property type="entry name" value="KEN_dom"/>
</dbReference>
<evidence type="ECO:0000256" key="6">
    <source>
        <dbReference type="ARBA" id="ARBA00022692"/>
    </source>
</evidence>
<dbReference type="GO" id="GO:0004674">
    <property type="term" value="F:protein serine/threonine kinase activity"/>
    <property type="evidence" value="ECO:0007669"/>
    <property type="project" value="UniProtKB-KW"/>
</dbReference>
<feature type="compositionally biased region" description="Basic and acidic residues" evidence="26">
    <location>
        <begin position="454"/>
        <end position="463"/>
    </location>
</feature>
<organism evidence="29 30">
    <name type="scientific">Acacia crassicarpa</name>
    <name type="common">northern wattle</name>
    <dbReference type="NCBI Taxonomy" id="499986"/>
    <lineage>
        <taxon>Eukaryota</taxon>
        <taxon>Viridiplantae</taxon>
        <taxon>Streptophyta</taxon>
        <taxon>Embryophyta</taxon>
        <taxon>Tracheophyta</taxon>
        <taxon>Spermatophyta</taxon>
        <taxon>Magnoliopsida</taxon>
        <taxon>eudicotyledons</taxon>
        <taxon>Gunneridae</taxon>
        <taxon>Pentapetalae</taxon>
        <taxon>rosids</taxon>
        <taxon>fabids</taxon>
        <taxon>Fabales</taxon>
        <taxon>Fabaceae</taxon>
        <taxon>Caesalpinioideae</taxon>
        <taxon>mimosoid clade</taxon>
        <taxon>Acacieae</taxon>
        <taxon>Acacia</taxon>
    </lineage>
</organism>
<dbReference type="Proteomes" id="UP001293593">
    <property type="component" value="Unassembled WGS sequence"/>
</dbReference>
<evidence type="ECO:0000256" key="17">
    <source>
        <dbReference type="ARBA" id="ARBA00023157"/>
    </source>
</evidence>
<dbReference type="Pfam" id="PF06479">
    <property type="entry name" value="Ribonuc_2-5A"/>
    <property type="match status" value="1"/>
</dbReference>
<evidence type="ECO:0000256" key="20">
    <source>
        <dbReference type="ARBA" id="ARBA00023187"/>
    </source>
</evidence>
<comment type="catalytic activity">
    <reaction evidence="24">
        <text>L-seryl-[protein] + ATP = O-phospho-L-seryl-[protein] + ADP + H(+)</text>
        <dbReference type="Rhea" id="RHEA:17989"/>
        <dbReference type="Rhea" id="RHEA-COMP:9863"/>
        <dbReference type="Rhea" id="RHEA-COMP:11604"/>
        <dbReference type="ChEBI" id="CHEBI:15378"/>
        <dbReference type="ChEBI" id="CHEBI:29999"/>
        <dbReference type="ChEBI" id="CHEBI:30616"/>
        <dbReference type="ChEBI" id="CHEBI:83421"/>
        <dbReference type="ChEBI" id="CHEBI:456216"/>
        <dbReference type="EC" id="2.7.11.1"/>
    </reaction>
</comment>
<evidence type="ECO:0000256" key="1">
    <source>
        <dbReference type="ARBA" id="ARBA00004115"/>
    </source>
</evidence>
<dbReference type="FunFam" id="3.30.200.20:FF:000077">
    <property type="entry name" value="Putative Serine/threonine-protein kinase/endoribonuclease IRE1"/>
    <property type="match status" value="1"/>
</dbReference>
<dbReference type="InterPro" id="IPR008271">
    <property type="entry name" value="Ser/Thr_kinase_AS"/>
</dbReference>
<keyword evidence="22" id="KW-0511">Multifunctional enzyme</keyword>
<dbReference type="InterPro" id="IPR011009">
    <property type="entry name" value="Kinase-like_dom_sf"/>
</dbReference>
<evidence type="ECO:0000256" key="8">
    <source>
        <dbReference type="ARBA" id="ARBA00022741"/>
    </source>
</evidence>
<keyword evidence="30" id="KW-1185">Reference proteome</keyword>
<dbReference type="Pfam" id="PF00069">
    <property type="entry name" value="Pkinase"/>
    <property type="match status" value="1"/>
</dbReference>
<keyword evidence="15" id="KW-0805">Transcription regulation</keyword>
<dbReference type="PROSITE" id="PS00108">
    <property type="entry name" value="PROTEIN_KINASE_ST"/>
    <property type="match status" value="1"/>
</dbReference>
<evidence type="ECO:0000256" key="11">
    <source>
        <dbReference type="ARBA" id="ARBA00022824"/>
    </source>
</evidence>
<evidence type="ECO:0000256" key="2">
    <source>
        <dbReference type="ARBA" id="ARBA00012513"/>
    </source>
</evidence>
<sequence length="921" mass="103317">MKYPLFRITGFMLWLITLLWSLTGHVLRLESSPVSLVGHAEQSFNSLHPPLSRPSRSILSLSHKPNTTLVASLDGTMYLVEVGSMRVIWSFPTGSPIYRSYQAPLNKDNVKENVCALASGFLECGDDWALYIQSEHFGKMRLSTSVADFVAATPTFSDDGGVILGSKRSSLFEVDAINGELIRSYAADNLSALCSNEMHNATNIVSTKNKELAGPAMRSTPELLLKIIRTDYSLQGVSPRSGKVLWNMNVAEFKASLFCGHDENLFTGASLDSEDKYDSNNGLDFAMPYACHELKEVHRLRKNLLFGGLTESLLEAYRDQKMLPVPASDLMLPPQSNLDVSVDQHDGNMMLPSFPNVLPSLPQNFNSHDNDDNAATLPQPPTEINAQGEVDRNKVIKWPRSSLLLLMLLLLGLPLYLLPVVKRLVMSIIQNDRSEVKVSPPKKRRSRKSGKNTGIDDERNKHLSADDEDVIASSKIAREALPHEEKVEGANGRQIGKVFMSNKEIAKGSNGTIVLEGMYEGRAVAIKRLIQAHHDIASKEIQNLIASDHHPNIVRWHGVESDQDFIYLALERCICNLDDFIRTYSDCSSNPVSGINQSSECLKVQLNMSKDNMQELWKANGHPSSLLLKLIRDMISGLVHLHELGIIHRDLKPQNILITKERHLGAKVSDMGISKRLVGDVSSFSHNGTGCGSSGWQAPEQLHQGSQTRAVDLFSLGCILFFCITKGRHPFGERLERDFNIVKDKKDLSPVKFIPEAEDLISGLLSPTPKLRPKAIEVLHHPFLWSSEMRLSFLRDVSDRVEIEDRKTNSNLLIALENVAPKALGGASWDKKMELAFIDNIGQYRRYKFDSVRDLLRVMRNKLNHYRELPPQIQQLLGPVPEGFDEYFASRFPQLLIIVYKIVQEYCKQEACFQRYFKNAD</sequence>
<evidence type="ECO:0000256" key="22">
    <source>
        <dbReference type="ARBA" id="ARBA00023268"/>
    </source>
</evidence>
<dbReference type="PROSITE" id="PS51392">
    <property type="entry name" value="KEN"/>
    <property type="match status" value="1"/>
</dbReference>
<evidence type="ECO:0000259" key="27">
    <source>
        <dbReference type="PROSITE" id="PS50011"/>
    </source>
</evidence>
<evidence type="ECO:0000313" key="30">
    <source>
        <dbReference type="Proteomes" id="UP001293593"/>
    </source>
</evidence>
<dbReference type="GO" id="GO:0009751">
    <property type="term" value="P:response to salicylic acid"/>
    <property type="evidence" value="ECO:0007669"/>
    <property type="project" value="UniProtKB-ARBA"/>
</dbReference>
<evidence type="ECO:0000256" key="9">
    <source>
        <dbReference type="ARBA" id="ARBA00022777"/>
    </source>
</evidence>
<keyword evidence="3" id="KW-0723">Serine/threonine-protein kinase</keyword>
<evidence type="ECO:0000256" key="26">
    <source>
        <dbReference type="SAM" id="MobiDB-lite"/>
    </source>
</evidence>
<evidence type="ECO:0000256" key="18">
    <source>
        <dbReference type="ARBA" id="ARBA00023163"/>
    </source>
</evidence>
<evidence type="ECO:0000256" key="14">
    <source>
        <dbReference type="ARBA" id="ARBA00022989"/>
    </source>
</evidence>
<feature type="region of interest" description="Disordered" evidence="26">
    <location>
        <begin position="368"/>
        <end position="388"/>
    </location>
</feature>